<dbReference type="InterPro" id="IPR001214">
    <property type="entry name" value="SET_dom"/>
</dbReference>
<evidence type="ECO:0000256" key="6">
    <source>
        <dbReference type="ARBA" id="ARBA00022853"/>
    </source>
</evidence>
<protein>
    <recommendedName>
        <fullName evidence="2">[histone H3]-lysine(4) N-trimethyltransferase</fullName>
        <ecNumber evidence="2">2.1.1.354</ecNumber>
    </recommendedName>
</protein>
<dbReference type="EMBL" id="OU594942">
    <property type="protein sequence ID" value="CAG9276792.1"/>
    <property type="molecule type" value="Genomic_DNA"/>
</dbReference>
<dbReference type="SMART" id="SM00317">
    <property type="entry name" value="SET"/>
    <property type="match status" value="1"/>
</dbReference>
<evidence type="ECO:0000256" key="3">
    <source>
        <dbReference type="ARBA" id="ARBA00022603"/>
    </source>
</evidence>
<comment type="catalytic activity">
    <reaction evidence="9">
        <text>N(6)-methyl-L-lysyl(4)-[histone H3] + S-adenosyl-L-methionine = N(6),N(6)-dimethyl-L-lysyl(4)-[histone H3] + S-adenosyl-L-homocysteine + H(+)</text>
        <dbReference type="Rhea" id="RHEA:60268"/>
        <dbReference type="Rhea" id="RHEA-COMP:15540"/>
        <dbReference type="Rhea" id="RHEA-COMP:15543"/>
        <dbReference type="ChEBI" id="CHEBI:15378"/>
        <dbReference type="ChEBI" id="CHEBI:57856"/>
        <dbReference type="ChEBI" id="CHEBI:59789"/>
        <dbReference type="ChEBI" id="CHEBI:61929"/>
        <dbReference type="ChEBI" id="CHEBI:61976"/>
    </reaction>
</comment>
<dbReference type="EC" id="2.1.1.354" evidence="2"/>
<keyword evidence="5" id="KW-0949">S-adenosyl-L-methionine</keyword>
<dbReference type="SMART" id="SM00508">
    <property type="entry name" value="PostSET"/>
    <property type="match status" value="1"/>
</dbReference>
<keyword evidence="6" id="KW-0156">Chromatin regulator</keyword>
<dbReference type="PROSITE" id="PS50280">
    <property type="entry name" value="SET"/>
    <property type="match status" value="1"/>
</dbReference>
<evidence type="ECO:0000256" key="1">
    <source>
        <dbReference type="ARBA" id="ARBA00004123"/>
    </source>
</evidence>
<dbReference type="GO" id="GO:0048188">
    <property type="term" value="C:Set1C/COMPASS complex"/>
    <property type="evidence" value="ECO:0007669"/>
    <property type="project" value="TreeGrafter"/>
</dbReference>
<dbReference type="PANTHER" id="PTHR45814">
    <property type="entry name" value="HISTONE-LYSINE N-METHYLTRANSFERASE SETD1"/>
    <property type="match status" value="1"/>
</dbReference>
<evidence type="ECO:0000259" key="11">
    <source>
        <dbReference type="PROSITE" id="PS50280"/>
    </source>
</evidence>
<dbReference type="PANTHER" id="PTHR45814:SF2">
    <property type="entry name" value="HISTONE-LYSINE N-METHYLTRANSFERASE SETD1"/>
    <property type="match status" value="1"/>
</dbReference>
<dbReference type="SUPFAM" id="SSF82199">
    <property type="entry name" value="SET domain"/>
    <property type="match status" value="1"/>
</dbReference>
<dbReference type="AlphaFoldDB" id="A0A8J9TCP6"/>
<feature type="domain" description="Post-SET" evidence="12">
    <location>
        <begin position="123"/>
        <end position="139"/>
    </location>
</feature>
<dbReference type="Gene3D" id="2.170.270.10">
    <property type="entry name" value="SET domain"/>
    <property type="match status" value="1"/>
</dbReference>
<evidence type="ECO:0000256" key="7">
    <source>
        <dbReference type="ARBA" id="ARBA00023242"/>
    </source>
</evidence>
<evidence type="ECO:0000256" key="8">
    <source>
        <dbReference type="ARBA" id="ARBA00047571"/>
    </source>
</evidence>
<evidence type="ECO:0000256" key="5">
    <source>
        <dbReference type="ARBA" id="ARBA00022691"/>
    </source>
</evidence>
<organism evidence="13">
    <name type="scientific">Phaeodactylum tricornutum</name>
    <name type="common">Diatom</name>
    <dbReference type="NCBI Taxonomy" id="2850"/>
    <lineage>
        <taxon>Eukaryota</taxon>
        <taxon>Sar</taxon>
        <taxon>Stramenopiles</taxon>
        <taxon>Ochrophyta</taxon>
        <taxon>Bacillariophyta</taxon>
        <taxon>Bacillariophyceae</taxon>
        <taxon>Bacillariophycidae</taxon>
        <taxon>Naviculales</taxon>
        <taxon>Phaeodactylaceae</taxon>
        <taxon>Phaeodactylum</taxon>
    </lineage>
</organism>
<dbReference type="GO" id="GO:0032259">
    <property type="term" value="P:methylation"/>
    <property type="evidence" value="ECO:0007669"/>
    <property type="project" value="UniProtKB-KW"/>
</dbReference>
<dbReference type="InterPro" id="IPR046341">
    <property type="entry name" value="SET_dom_sf"/>
</dbReference>
<keyword evidence="3" id="KW-0489">Methyltransferase</keyword>
<evidence type="ECO:0000313" key="13">
    <source>
        <dbReference type="EMBL" id="CAG9276792.1"/>
    </source>
</evidence>
<dbReference type="PROSITE" id="PS50868">
    <property type="entry name" value="POST_SET"/>
    <property type="match status" value="1"/>
</dbReference>
<name>A0A8J9TCP6_PHATR</name>
<keyword evidence="4" id="KW-0808">Transferase</keyword>
<sequence length="139" mass="15884">SKVHGWGLFADQPFIKGDVVAEYLGEYISYAVADNREKIYQEQRIQDYQFRLDEKLVIDATLKGGPARYINHNCTPNCFAKIVSGEPPSPCLKRVIIIAQQEISINEEISYDYQFPLELDLSERIPCNCQSDACRGFMN</sequence>
<evidence type="ECO:0000256" key="9">
    <source>
        <dbReference type="ARBA" id="ARBA00047583"/>
    </source>
</evidence>
<gene>
    <name evidence="13" type="ORF">PTTT1_LOCUS1819</name>
</gene>
<proteinExistence type="predicted"/>
<evidence type="ECO:0000259" key="12">
    <source>
        <dbReference type="PROSITE" id="PS50868"/>
    </source>
</evidence>
<keyword evidence="7" id="KW-0539">Nucleus</keyword>
<evidence type="ECO:0000256" key="10">
    <source>
        <dbReference type="ARBA" id="ARBA00049129"/>
    </source>
</evidence>
<dbReference type="GO" id="GO:0140999">
    <property type="term" value="F:histone H3K4 trimethyltransferase activity"/>
    <property type="evidence" value="ECO:0007669"/>
    <property type="project" value="UniProtKB-EC"/>
</dbReference>
<comment type="catalytic activity">
    <reaction evidence="10">
        <text>N(6),N(6)-dimethyl-L-lysyl(4)-[histone H3] + S-adenosyl-L-methionine = N(6),N(6),N(6)-trimethyl-L-lysyl(4)-[histone H3] + S-adenosyl-L-homocysteine + H(+)</text>
        <dbReference type="Rhea" id="RHEA:60272"/>
        <dbReference type="Rhea" id="RHEA-COMP:15537"/>
        <dbReference type="Rhea" id="RHEA-COMP:15540"/>
        <dbReference type="ChEBI" id="CHEBI:15378"/>
        <dbReference type="ChEBI" id="CHEBI:57856"/>
        <dbReference type="ChEBI" id="CHEBI:59789"/>
        <dbReference type="ChEBI" id="CHEBI:61961"/>
        <dbReference type="ChEBI" id="CHEBI:61976"/>
    </reaction>
</comment>
<dbReference type="Pfam" id="PF00856">
    <property type="entry name" value="SET"/>
    <property type="match status" value="1"/>
</dbReference>
<dbReference type="Proteomes" id="UP000836788">
    <property type="component" value="Chromosome 1"/>
</dbReference>
<dbReference type="InterPro" id="IPR003616">
    <property type="entry name" value="Post-SET_dom"/>
</dbReference>
<feature type="non-terminal residue" evidence="13">
    <location>
        <position position="1"/>
    </location>
</feature>
<comment type="subcellular location">
    <subcellularLocation>
        <location evidence="1">Nucleus</location>
    </subcellularLocation>
</comment>
<feature type="domain" description="SET" evidence="11">
    <location>
        <begin position="1"/>
        <end position="114"/>
    </location>
</feature>
<feature type="non-terminal residue" evidence="13">
    <location>
        <position position="139"/>
    </location>
</feature>
<comment type="catalytic activity">
    <reaction evidence="8">
        <text>L-lysyl(4)-[histone H3] + 3 S-adenosyl-L-methionine = N(6),N(6),N(6)-trimethyl-L-lysyl(4)-[histone H3] + 3 S-adenosyl-L-homocysteine + 3 H(+)</text>
        <dbReference type="Rhea" id="RHEA:60260"/>
        <dbReference type="Rhea" id="RHEA-COMP:15537"/>
        <dbReference type="Rhea" id="RHEA-COMP:15547"/>
        <dbReference type="ChEBI" id="CHEBI:15378"/>
        <dbReference type="ChEBI" id="CHEBI:29969"/>
        <dbReference type="ChEBI" id="CHEBI:57856"/>
        <dbReference type="ChEBI" id="CHEBI:59789"/>
        <dbReference type="ChEBI" id="CHEBI:61961"/>
        <dbReference type="EC" id="2.1.1.354"/>
    </reaction>
</comment>
<evidence type="ECO:0000256" key="2">
    <source>
        <dbReference type="ARBA" id="ARBA00012182"/>
    </source>
</evidence>
<dbReference type="InterPro" id="IPR044570">
    <property type="entry name" value="Set1-like"/>
</dbReference>
<reference evidence="13" key="1">
    <citation type="submission" date="2022-02" db="EMBL/GenBank/DDBJ databases">
        <authorList>
            <person name="Giguere J D."/>
        </authorList>
    </citation>
    <scope>NUCLEOTIDE SEQUENCE</scope>
    <source>
        <strain evidence="13">CCAP 1055/1</strain>
    </source>
</reference>
<accession>A0A8J9TCP6</accession>
<evidence type="ECO:0000256" key="4">
    <source>
        <dbReference type="ARBA" id="ARBA00022679"/>
    </source>
</evidence>